<feature type="non-terminal residue" evidence="1">
    <location>
        <position position="1"/>
    </location>
</feature>
<evidence type="ECO:0000313" key="2">
    <source>
        <dbReference type="Proteomes" id="UP000789901"/>
    </source>
</evidence>
<reference evidence="1 2" key="1">
    <citation type="submission" date="2021-06" db="EMBL/GenBank/DDBJ databases">
        <authorList>
            <person name="Kallberg Y."/>
            <person name="Tangrot J."/>
            <person name="Rosling A."/>
        </authorList>
    </citation>
    <scope>NUCLEOTIDE SEQUENCE [LARGE SCALE GENOMIC DNA]</scope>
    <source>
        <strain evidence="1 2">120-4 pot B 10/14</strain>
    </source>
</reference>
<organism evidence="1 2">
    <name type="scientific">Gigaspora margarita</name>
    <dbReference type="NCBI Taxonomy" id="4874"/>
    <lineage>
        <taxon>Eukaryota</taxon>
        <taxon>Fungi</taxon>
        <taxon>Fungi incertae sedis</taxon>
        <taxon>Mucoromycota</taxon>
        <taxon>Glomeromycotina</taxon>
        <taxon>Glomeromycetes</taxon>
        <taxon>Diversisporales</taxon>
        <taxon>Gigasporaceae</taxon>
        <taxon>Gigaspora</taxon>
    </lineage>
</organism>
<proteinExistence type="predicted"/>
<dbReference type="EMBL" id="CAJVQB010114024">
    <property type="protein sequence ID" value="CAG8852599.1"/>
    <property type="molecule type" value="Genomic_DNA"/>
</dbReference>
<protein>
    <submittedName>
        <fullName evidence="1">12681_t:CDS:1</fullName>
    </submittedName>
</protein>
<evidence type="ECO:0000313" key="1">
    <source>
        <dbReference type="EMBL" id="CAG8852599.1"/>
    </source>
</evidence>
<accession>A0ABN7XF09</accession>
<gene>
    <name evidence="1" type="ORF">GMARGA_LOCUS41420</name>
</gene>
<sequence length="69" mass="7898">GLKDNGLYRAALLFLELWQNLGHIQSEDEELIAQMRQFDAQLSPFDLPYVLGADTPKIWWGPLEANLNI</sequence>
<name>A0ABN7XF09_GIGMA</name>
<comment type="caution">
    <text evidence="1">The sequence shown here is derived from an EMBL/GenBank/DDBJ whole genome shotgun (WGS) entry which is preliminary data.</text>
</comment>
<keyword evidence="2" id="KW-1185">Reference proteome</keyword>
<dbReference type="Proteomes" id="UP000789901">
    <property type="component" value="Unassembled WGS sequence"/>
</dbReference>